<feature type="domain" description="VOC" evidence="1">
    <location>
        <begin position="15"/>
        <end position="146"/>
    </location>
</feature>
<evidence type="ECO:0000259" key="1">
    <source>
        <dbReference type="PROSITE" id="PS51819"/>
    </source>
</evidence>
<dbReference type="Gene3D" id="3.10.180.10">
    <property type="entry name" value="2,3-Dihydroxybiphenyl 1,2-Dioxygenase, domain 1"/>
    <property type="match status" value="1"/>
</dbReference>
<dbReference type="InterPro" id="IPR029068">
    <property type="entry name" value="Glyas_Bleomycin-R_OHBP_Dase"/>
</dbReference>
<dbReference type="EMBL" id="FN563149">
    <property type="protein sequence ID" value="CBH46780.1"/>
    <property type="molecule type" value="Genomic_DNA"/>
</dbReference>
<evidence type="ECO:0000313" key="3">
    <source>
        <dbReference type="Proteomes" id="UP000006892"/>
    </source>
</evidence>
<dbReference type="PROSITE" id="PS51819">
    <property type="entry name" value="VOC"/>
    <property type="match status" value="1"/>
</dbReference>
<organism evidence="2">
    <name type="scientific">Rhodococcus hoagii (strain 103S)</name>
    <name type="common">Rhodococcus equi</name>
    <dbReference type="NCBI Taxonomy" id="685727"/>
    <lineage>
        <taxon>Bacteria</taxon>
        <taxon>Bacillati</taxon>
        <taxon>Actinomycetota</taxon>
        <taxon>Actinomycetes</taxon>
        <taxon>Mycobacteriales</taxon>
        <taxon>Nocardiaceae</taxon>
        <taxon>Prescottella</taxon>
    </lineage>
</organism>
<dbReference type="AlphaFoldDB" id="A0A3S5Y2J8"/>
<dbReference type="RefSeq" id="WP_013414833.1">
    <property type="nucleotide sequence ID" value="NC_014659.1"/>
</dbReference>
<dbReference type="Pfam" id="PF13669">
    <property type="entry name" value="Glyoxalase_4"/>
    <property type="match status" value="1"/>
</dbReference>
<gene>
    <name evidence="2" type="ordered locus">REQ_06630</name>
</gene>
<name>A0A3S5Y2J8_RHOH1</name>
<dbReference type="Proteomes" id="UP001154400">
    <property type="component" value="Chromosome"/>
</dbReference>
<dbReference type="KEGG" id="req:REQ_06630"/>
<dbReference type="InterPro" id="IPR037523">
    <property type="entry name" value="VOC_core"/>
</dbReference>
<protein>
    <submittedName>
        <fullName evidence="2">Glyoxalase family protein</fullName>
    </submittedName>
</protein>
<evidence type="ECO:0000313" key="2">
    <source>
        <dbReference type="EMBL" id="CBH46780.1"/>
    </source>
</evidence>
<proteinExistence type="predicted"/>
<sequence>MGPFAVPDVDFGLGKLHHVGIVVPDSEAAVQHFEDLYGLPIRLLPESHYHCRIDGIAHSTVQRLGLSIDGPPHVELLREIPETSVWQPHSGVHHLGFVVDDLAAASAALARRGAPLWMGGLGDGRCPVGTAYHRDALGLTIELLDAETAARLASRLDDAR</sequence>
<dbReference type="SUPFAM" id="SSF54593">
    <property type="entry name" value="Glyoxalase/Bleomycin resistance protein/Dihydroxybiphenyl dioxygenase"/>
    <property type="match status" value="1"/>
</dbReference>
<dbReference type="GeneID" id="57576223"/>
<accession>A0A3S5Y2J8</accession>
<reference evidence="2" key="1">
    <citation type="journal article" date="2010" name="PLoS Genet.">
        <title>The genome of a pathogenic rhodococcus: cooptive virulence underpinned by key gene acquisitions.</title>
        <authorList>
            <person name="Letek M."/>
            <person name="Gonzalez P."/>
            <person name="Macarthur I."/>
            <person name="Rodriguez H."/>
            <person name="Freeman T.C."/>
            <person name="Valero-Rello A."/>
            <person name="Blanco M."/>
            <person name="Buckley T."/>
            <person name="Cherevach I."/>
            <person name="Fahey R."/>
            <person name="Hapeshi A."/>
            <person name="Holdstock J."/>
            <person name="Leadon D."/>
            <person name="Navas J."/>
            <person name="Ocampo A."/>
            <person name="Quail M.A."/>
            <person name="Sanders M."/>
            <person name="Scortti M.M."/>
            <person name="Prescott J.F."/>
            <person name="Fogarty U."/>
            <person name="Meijer W.G."/>
            <person name="Parkhill J."/>
            <person name="Bentley S.D."/>
            <person name="Vazquez-Boland J.A."/>
        </authorList>
    </citation>
    <scope>NUCLEOTIDE SEQUENCE [LARGE SCALE GENOMIC DNA]</scope>
    <source>
        <strain evidence="2 3">103S</strain>
    </source>
</reference>